<dbReference type="Gene3D" id="3.40.190.10">
    <property type="entry name" value="Periplasmic binding protein-like II"/>
    <property type="match status" value="1"/>
</dbReference>
<keyword evidence="3" id="KW-1185">Reference proteome</keyword>
<dbReference type="EMBL" id="JAPEVI010000003">
    <property type="protein sequence ID" value="MCX2724528.1"/>
    <property type="molecule type" value="Genomic_DNA"/>
</dbReference>
<evidence type="ECO:0000313" key="2">
    <source>
        <dbReference type="EMBL" id="MCX2724528.1"/>
    </source>
</evidence>
<evidence type="ECO:0008006" key="4">
    <source>
        <dbReference type="Google" id="ProtNLM"/>
    </source>
</evidence>
<gene>
    <name evidence="2" type="ORF">ON753_19495</name>
</gene>
<evidence type="ECO:0000256" key="1">
    <source>
        <dbReference type="SAM" id="SignalP"/>
    </source>
</evidence>
<proteinExistence type="predicted"/>
<organism evidence="2 3">
    <name type="scientific">Roseibium salinum</name>
    <dbReference type="NCBI Taxonomy" id="1604349"/>
    <lineage>
        <taxon>Bacteria</taxon>
        <taxon>Pseudomonadati</taxon>
        <taxon>Pseudomonadota</taxon>
        <taxon>Alphaproteobacteria</taxon>
        <taxon>Hyphomicrobiales</taxon>
        <taxon>Stappiaceae</taxon>
        <taxon>Roseibium</taxon>
    </lineage>
</organism>
<keyword evidence="1" id="KW-0732">Signal</keyword>
<protein>
    <recommendedName>
        <fullName evidence="4">Spermidine/putrescine transport system substrate-binding protein</fullName>
    </recommendedName>
</protein>
<accession>A0ABT3R5T9</accession>
<sequence length="82" mass="8892">MKLKTVILAGTALAFASSAALAKDMTIVSWGGAYQASQKNAYADPYMEKNPDINVIWDEIFQRSGCQAACDERSRQHHVGSG</sequence>
<evidence type="ECO:0000313" key="3">
    <source>
        <dbReference type="Proteomes" id="UP001300261"/>
    </source>
</evidence>
<comment type="caution">
    <text evidence="2">The sequence shown here is derived from an EMBL/GenBank/DDBJ whole genome shotgun (WGS) entry which is preliminary data.</text>
</comment>
<feature type="chain" id="PRO_5046350218" description="Spermidine/putrescine transport system substrate-binding protein" evidence="1">
    <location>
        <begin position="23"/>
        <end position="82"/>
    </location>
</feature>
<reference evidence="2 3" key="1">
    <citation type="journal article" date="2016" name="Int. J. Syst. Evol. Microbiol.">
        <title>Labrenzia salina sp. nov., isolated from the rhizosphere of the halophyte Arthrocnemum macrostachyum.</title>
        <authorList>
            <person name="Camacho M."/>
            <person name="Redondo-Gomez S."/>
            <person name="Rodriguez-Llorente I."/>
            <person name="Rohde M."/>
            <person name="Sproer C."/>
            <person name="Schumann P."/>
            <person name="Klenk H.P."/>
            <person name="Montero-Calasanz M.D.C."/>
        </authorList>
    </citation>
    <scope>NUCLEOTIDE SEQUENCE [LARGE SCALE GENOMIC DNA]</scope>
    <source>
        <strain evidence="2 3">DSM 29163</strain>
    </source>
</reference>
<feature type="signal peptide" evidence="1">
    <location>
        <begin position="1"/>
        <end position="22"/>
    </location>
</feature>
<name>A0ABT3R5T9_9HYPH</name>
<dbReference type="Proteomes" id="UP001300261">
    <property type="component" value="Unassembled WGS sequence"/>
</dbReference>